<keyword evidence="3" id="KW-1185">Reference proteome</keyword>
<proteinExistence type="predicted"/>
<keyword evidence="1" id="KW-0812">Transmembrane</keyword>
<reference evidence="2" key="1">
    <citation type="submission" date="2023-03" db="EMBL/GenBank/DDBJ databases">
        <title>Stygiobacter electus gen. nov., sp. nov., facultatively anaerobic thermotolerant bacterium of the class Ignavibacteria from a well of Yessentuki mineral water deposit.</title>
        <authorList>
            <person name="Podosokorskaya O.A."/>
            <person name="Elcheninov A.G."/>
            <person name="Petrova N.F."/>
            <person name="Zavarzina D.G."/>
            <person name="Kublanov I.V."/>
            <person name="Merkel A.Y."/>
        </authorList>
    </citation>
    <scope>NUCLEOTIDE SEQUENCE</scope>
    <source>
        <strain evidence="2">09-Me</strain>
    </source>
</reference>
<dbReference type="AlphaFoldDB" id="A0AAE3NYD4"/>
<comment type="caution">
    <text evidence="2">The sequence shown here is derived from an EMBL/GenBank/DDBJ whole genome shotgun (WGS) entry which is preliminary data.</text>
</comment>
<dbReference type="EMBL" id="JARGDL010000002">
    <property type="protein sequence ID" value="MDF1610865.1"/>
    <property type="molecule type" value="Genomic_DNA"/>
</dbReference>
<name>A0AAE3NYD4_9BACT</name>
<organism evidence="2 3">
    <name type="scientific">Stygiobacter electus</name>
    <dbReference type="NCBI Taxonomy" id="3032292"/>
    <lineage>
        <taxon>Bacteria</taxon>
        <taxon>Pseudomonadati</taxon>
        <taxon>Ignavibacteriota</taxon>
        <taxon>Ignavibacteria</taxon>
        <taxon>Ignavibacteriales</taxon>
        <taxon>Melioribacteraceae</taxon>
        <taxon>Stygiobacter</taxon>
    </lineage>
</organism>
<dbReference type="Proteomes" id="UP001221302">
    <property type="component" value="Unassembled WGS sequence"/>
</dbReference>
<evidence type="ECO:0000313" key="3">
    <source>
        <dbReference type="Proteomes" id="UP001221302"/>
    </source>
</evidence>
<feature type="transmembrane region" description="Helical" evidence="1">
    <location>
        <begin position="6"/>
        <end position="29"/>
    </location>
</feature>
<keyword evidence="1" id="KW-1133">Transmembrane helix</keyword>
<protein>
    <submittedName>
        <fullName evidence="2">Uncharacterized protein</fullName>
    </submittedName>
</protein>
<accession>A0AAE3NYD4</accession>
<sequence>MTLVPIIYTSLLIFTSLLLFVIIISYISFKLKPQKQVAPQDLGNVRNLKINRVHNYQQNESYLINSYEPKSIVKENVYQPNKIEHNNFNETLIRNTKRLEIMNTNDHLVKINNVNNQLKIQELPYSRSKNFRITDENILDFYADSSVNNYSSFSSI</sequence>
<gene>
    <name evidence="2" type="ORF">P0M35_01765</name>
</gene>
<dbReference type="RefSeq" id="WP_321534632.1">
    <property type="nucleotide sequence ID" value="NZ_JARGDL010000002.1"/>
</dbReference>
<evidence type="ECO:0000313" key="2">
    <source>
        <dbReference type="EMBL" id="MDF1610865.1"/>
    </source>
</evidence>
<keyword evidence="1" id="KW-0472">Membrane</keyword>
<evidence type="ECO:0000256" key="1">
    <source>
        <dbReference type="SAM" id="Phobius"/>
    </source>
</evidence>